<evidence type="ECO:0000313" key="3">
    <source>
        <dbReference type="EMBL" id="KAE9019431.1"/>
    </source>
</evidence>
<evidence type="ECO:0000313" key="8">
    <source>
        <dbReference type="Proteomes" id="UP000429523"/>
    </source>
</evidence>
<evidence type="ECO:0000313" key="7">
    <source>
        <dbReference type="EMBL" id="KAE9250681.1"/>
    </source>
</evidence>
<dbReference type="Proteomes" id="UP000441208">
    <property type="component" value="Unassembled WGS sequence"/>
</dbReference>
<dbReference type="Proteomes" id="UP000429523">
    <property type="component" value="Unassembled WGS sequence"/>
</dbReference>
<dbReference type="AlphaFoldDB" id="A0A6A3LIW8"/>
<dbReference type="EMBL" id="QXGB01000123">
    <property type="protein sequence ID" value="KAE9229210.1"/>
    <property type="molecule type" value="Genomic_DNA"/>
</dbReference>
<reference evidence="3 13" key="1">
    <citation type="submission" date="2018-09" db="EMBL/GenBank/DDBJ databases">
        <title>Genomic investigation of the strawberry pathogen Phytophthora fragariae indicates pathogenicity is determined by transcriptional variation in three key races.</title>
        <authorList>
            <person name="Adams T.M."/>
            <person name="Armitage A.D."/>
            <person name="Sobczyk M.K."/>
            <person name="Bates H.J."/>
            <person name="Dunwell J.M."/>
            <person name="Nellist C.F."/>
            <person name="Harrison R.J."/>
        </authorList>
    </citation>
    <scope>NUCLEOTIDE SEQUENCE [LARGE SCALE GENOMIC DNA]</scope>
    <source>
        <strain evidence="7 10">BC-1</strain>
        <strain evidence="6 9">NOV-27</strain>
        <strain evidence="5 11">NOV-5</strain>
        <strain evidence="4 12">NOV-71</strain>
        <strain evidence="2 8">NOV-9</strain>
        <strain evidence="3 13">SCRP245</strain>
    </source>
</reference>
<evidence type="ECO:0000313" key="5">
    <source>
        <dbReference type="EMBL" id="KAE9151158.1"/>
    </source>
</evidence>
<accession>A0A6A3LIW8</accession>
<evidence type="ECO:0000313" key="11">
    <source>
        <dbReference type="Proteomes" id="UP000440732"/>
    </source>
</evidence>
<feature type="region of interest" description="Disordered" evidence="1">
    <location>
        <begin position="90"/>
        <end position="118"/>
    </location>
</feature>
<proteinExistence type="predicted"/>
<dbReference type="Proteomes" id="UP000440732">
    <property type="component" value="Unassembled WGS sequence"/>
</dbReference>
<feature type="region of interest" description="Disordered" evidence="1">
    <location>
        <begin position="34"/>
        <end position="70"/>
    </location>
</feature>
<protein>
    <submittedName>
        <fullName evidence="3">Uncharacterized protein</fullName>
    </submittedName>
</protein>
<keyword evidence="9" id="KW-1185">Reference proteome</keyword>
<gene>
    <name evidence="7" type="ORF">PF002_g4661</name>
    <name evidence="6" type="ORF">PF005_g3974</name>
    <name evidence="5" type="ORF">PF006_g4526</name>
    <name evidence="4" type="ORF">PF007_g5395</name>
    <name evidence="2" type="ORF">PF009_g5882</name>
    <name evidence="3" type="ORF">PF011_g5833</name>
</gene>
<dbReference type="EMBL" id="QXGA01000159">
    <property type="protein sequence ID" value="KAE9151158.1"/>
    <property type="molecule type" value="Genomic_DNA"/>
</dbReference>
<sequence>MRTLGSVDLEAKLDQEAKDATAELESAVELLTKLAKSDGKMSSNKRRNDDLSTHETHEKKPRFSGAALATTTKSAKSRWDFLDTVGKTCNERGHTTNYHDRHVAQQVRAQDGHDQDRQ</sequence>
<dbReference type="EMBL" id="QXFZ01000188">
    <property type="protein sequence ID" value="KAE9128046.1"/>
    <property type="molecule type" value="Genomic_DNA"/>
</dbReference>
<evidence type="ECO:0000313" key="4">
    <source>
        <dbReference type="EMBL" id="KAE9128046.1"/>
    </source>
</evidence>
<evidence type="ECO:0000313" key="2">
    <source>
        <dbReference type="EMBL" id="KAE8944436.1"/>
    </source>
</evidence>
<dbReference type="EMBL" id="QXGD01000146">
    <property type="protein sequence ID" value="KAE9250681.1"/>
    <property type="molecule type" value="Genomic_DNA"/>
</dbReference>
<evidence type="ECO:0000313" key="9">
    <source>
        <dbReference type="Proteomes" id="UP000433483"/>
    </source>
</evidence>
<evidence type="ECO:0000313" key="6">
    <source>
        <dbReference type="EMBL" id="KAE9229210.1"/>
    </source>
</evidence>
<dbReference type="EMBL" id="QXGF01000204">
    <property type="protein sequence ID" value="KAE8944436.1"/>
    <property type="molecule type" value="Genomic_DNA"/>
</dbReference>
<comment type="caution">
    <text evidence="3">The sequence shown here is derived from an EMBL/GenBank/DDBJ whole genome shotgun (WGS) entry which is preliminary data.</text>
</comment>
<evidence type="ECO:0000313" key="12">
    <source>
        <dbReference type="Proteomes" id="UP000441208"/>
    </source>
</evidence>
<evidence type="ECO:0000313" key="13">
    <source>
        <dbReference type="Proteomes" id="UP000460718"/>
    </source>
</evidence>
<evidence type="ECO:0000256" key="1">
    <source>
        <dbReference type="SAM" id="MobiDB-lite"/>
    </source>
</evidence>
<dbReference type="Proteomes" id="UP000433483">
    <property type="component" value="Unassembled WGS sequence"/>
</dbReference>
<name>A0A6A3LIW8_9STRA</name>
<dbReference type="Proteomes" id="UP000440367">
    <property type="component" value="Unassembled WGS sequence"/>
</dbReference>
<feature type="compositionally biased region" description="Basic and acidic residues" evidence="1">
    <location>
        <begin position="46"/>
        <end position="58"/>
    </location>
</feature>
<evidence type="ECO:0000313" key="10">
    <source>
        <dbReference type="Proteomes" id="UP000440367"/>
    </source>
</evidence>
<dbReference type="EMBL" id="QXFW01000236">
    <property type="protein sequence ID" value="KAE9019431.1"/>
    <property type="molecule type" value="Genomic_DNA"/>
</dbReference>
<dbReference type="Proteomes" id="UP000460718">
    <property type="component" value="Unassembled WGS sequence"/>
</dbReference>
<organism evidence="3 13">
    <name type="scientific">Phytophthora fragariae</name>
    <dbReference type="NCBI Taxonomy" id="53985"/>
    <lineage>
        <taxon>Eukaryota</taxon>
        <taxon>Sar</taxon>
        <taxon>Stramenopiles</taxon>
        <taxon>Oomycota</taxon>
        <taxon>Peronosporomycetes</taxon>
        <taxon>Peronosporales</taxon>
        <taxon>Peronosporaceae</taxon>
        <taxon>Phytophthora</taxon>
    </lineage>
</organism>
<feature type="compositionally biased region" description="Basic and acidic residues" evidence="1">
    <location>
        <begin position="90"/>
        <end position="103"/>
    </location>
</feature>